<dbReference type="InterPro" id="IPR000990">
    <property type="entry name" value="Innexin"/>
</dbReference>
<keyword evidence="3" id="KW-1003">Cell membrane</keyword>
<evidence type="ECO:0000256" key="8">
    <source>
        <dbReference type="ARBA" id="ARBA00023303"/>
    </source>
</evidence>
<keyword evidence="2 9" id="KW-0813">Transport</keyword>
<evidence type="ECO:0000256" key="2">
    <source>
        <dbReference type="ARBA" id="ARBA00022448"/>
    </source>
</evidence>
<evidence type="ECO:0000313" key="11">
    <source>
        <dbReference type="Proteomes" id="UP001186944"/>
    </source>
</evidence>
<organism evidence="10 11">
    <name type="scientific">Pinctada imbricata</name>
    <name type="common">Atlantic pearl-oyster</name>
    <name type="synonym">Pinctada martensii</name>
    <dbReference type="NCBI Taxonomy" id="66713"/>
    <lineage>
        <taxon>Eukaryota</taxon>
        <taxon>Metazoa</taxon>
        <taxon>Spiralia</taxon>
        <taxon>Lophotrochozoa</taxon>
        <taxon>Mollusca</taxon>
        <taxon>Bivalvia</taxon>
        <taxon>Autobranchia</taxon>
        <taxon>Pteriomorphia</taxon>
        <taxon>Pterioida</taxon>
        <taxon>Pterioidea</taxon>
        <taxon>Pteriidae</taxon>
        <taxon>Pinctada</taxon>
    </lineage>
</organism>
<dbReference type="Proteomes" id="UP001186944">
    <property type="component" value="Unassembled WGS sequence"/>
</dbReference>
<dbReference type="GO" id="GO:0034220">
    <property type="term" value="P:monoatomic ion transmembrane transport"/>
    <property type="evidence" value="ECO:0007669"/>
    <property type="project" value="UniProtKB-KW"/>
</dbReference>
<comment type="subcellular location">
    <subcellularLocation>
        <location evidence="1 9">Cell membrane</location>
        <topology evidence="1 9">Multi-pass membrane protein</topology>
    </subcellularLocation>
</comment>
<evidence type="ECO:0000256" key="7">
    <source>
        <dbReference type="ARBA" id="ARBA00023136"/>
    </source>
</evidence>
<protein>
    <recommendedName>
        <fullName evidence="9">Innexin</fullName>
    </recommendedName>
</protein>
<evidence type="ECO:0000256" key="5">
    <source>
        <dbReference type="ARBA" id="ARBA00022989"/>
    </source>
</evidence>
<dbReference type="PRINTS" id="PR01262">
    <property type="entry name" value="INNEXIN"/>
</dbReference>
<dbReference type="PANTHER" id="PTHR11893:SF36">
    <property type="entry name" value="INNEXIN-5"/>
    <property type="match status" value="1"/>
</dbReference>
<comment type="function">
    <text evidence="9">Structural component of the gap junctions.</text>
</comment>
<dbReference type="PROSITE" id="PS51013">
    <property type="entry name" value="PANNEXIN"/>
    <property type="match status" value="1"/>
</dbReference>
<reference evidence="10" key="1">
    <citation type="submission" date="2019-08" db="EMBL/GenBank/DDBJ databases">
        <title>The improved chromosome-level genome for the pearl oyster Pinctada fucata martensii using PacBio sequencing and Hi-C.</title>
        <authorList>
            <person name="Zheng Z."/>
        </authorList>
    </citation>
    <scope>NUCLEOTIDE SEQUENCE</scope>
    <source>
        <strain evidence="10">ZZ-2019</strain>
        <tissue evidence="10">Adductor muscle</tissue>
    </source>
</reference>
<evidence type="ECO:0000256" key="1">
    <source>
        <dbReference type="ARBA" id="ARBA00004651"/>
    </source>
</evidence>
<feature type="transmembrane region" description="Helical" evidence="9">
    <location>
        <begin position="278"/>
        <end position="300"/>
    </location>
</feature>
<dbReference type="GO" id="GO:0005921">
    <property type="term" value="C:gap junction"/>
    <property type="evidence" value="ECO:0007669"/>
    <property type="project" value="UniProtKB-UniRule"/>
</dbReference>
<evidence type="ECO:0000256" key="9">
    <source>
        <dbReference type="RuleBase" id="RU010713"/>
    </source>
</evidence>
<dbReference type="Pfam" id="PF00876">
    <property type="entry name" value="Innexin"/>
    <property type="match status" value="1"/>
</dbReference>
<keyword evidence="11" id="KW-1185">Reference proteome</keyword>
<evidence type="ECO:0000256" key="3">
    <source>
        <dbReference type="ARBA" id="ARBA00022475"/>
    </source>
</evidence>
<sequence length="483" mass="57005">MKFKKSRIASKRQAHQLLRGHAHAHKLHRHRHLYSFEKDIGSNGEDGKHHYERREVERGKDGGGHHGMDSYDHNGKRFRHHTWIEDITEKALSKLKVGTTDDTSVHQLNRLYCMVLFIGLAIFSGSSQFVGEPISCWCPAEFEKFHVKYVNAYCWIANTYTVPFDDIIPKDYAEREEEEIKYYQWVPIIFVFQAFLFFLPRMFWKHCNGYSGLNLKKVLFMADEATLVSPEEREEKVGVLAEHLDRWIIYRDTTVSSHQKVTKVKETIARGGIHRANFLSILYLFTDILYLGGTIAQLFFLDAVLGVNYKSIGLEFYNFMFEQKKWEENMKFPRVTFCDFDLRQMTNLQRWTVQCSLPINLYNEKTFVIVWFVLVIVSLINCIHFIYNTVVFFFPRRKMEYVEKYLTLSTPKYYSTSDDRAQNVAQRFVDMYLKNDGVFVIWLVTNNTSPVIASELIDTLWVRYCKTEAVQEYLKKDVDDHFA</sequence>
<proteinExistence type="inferred from homology"/>
<comment type="similarity">
    <text evidence="9">Belongs to the pannexin family.</text>
</comment>
<dbReference type="PANTHER" id="PTHR11893">
    <property type="entry name" value="INNEXIN"/>
    <property type="match status" value="1"/>
</dbReference>
<keyword evidence="6 9" id="KW-0406">Ion transport</keyword>
<feature type="transmembrane region" description="Helical" evidence="9">
    <location>
        <begin position="111"/>
        <end position="130"/>
    </location>
</feature>
<feature type="transmembrane region" description="Helical" evidence="9">
    <location>
        <begin position="368"/>
        <end position="394"/>
    </location>
</feature>
<dbReference type="GO" id="GO:0005243">
    <property type="term" value="F:gap junction channel activity"/>
    <property type="evidence" value="ECO:0007669"/>
    <property type="project" value="TreeGrafter"/>
</dbReference>
<evidence type="ECO:0000313" key="10">
    <source>
        <dbReference type="EMBL" id="KAK3082651.1"/>
    </source>
</evidence>
<dbReference type="EMBL" id="VSWD01000014">
    <property type="protein sequence ID" value="KAK3082651.1"/>
    <property type="molecule type" value="Genomic_DNA"/>
</dbReference>
<keyword evidence="8 9" id="KW-0407">Ion channel</keyword>
<keyword evidence="5 9" id="KW-1133">Transmembrane helix</keyword>
<keyword evidence="7 9" id="KW-0472">Membrane</keyword>
<comment type="caution">
    <text evidence="10">The sequence shown here is derived from an EMBL/GenBank/DDBJ whole genome shotgun (WGS) entry which is preliminary data.</text>
</comment>
<evidence type="ECO:0000256" key="4">
    <source>
        <dbReference type="ARBA" id="ARBA00022692"/>
    </source>
</evidence>
<feature type="transmembrane region" description="Helical" evidence="9">
    <location>
        <begin position="182"/>
        <end position="199"/>
    </location>
</feature>
<gene>
    <name evidence="9" type="primary">inx</name>
    <name evidence="10" type="ORF">FSP39_001457</name>
</gene>
<accession>A0AA89BHJ5</accession>
<keyword evidence="4 9" id="KW-0812">Transmembrane</keyword>
<evidence type="ECO:0000256" key="6">
    <source>
        <dbReference type="ARBA" id="ARBA00023065"/>
    </source>
</evidence>
<dbReference type="GO" id="GO:0005886">
    <property type="term" value="C:plasma membrane"/>
    <property type="evidence" value="ECO:0007669"/>
    <property type="project" value="UniProtKB-SubCell"/>
</dbReference>
<name>A0AA89BHJ5_PINIB</name>
<dbReference type="AlphaFoldDB" id="A0AA89BHJ5"/>